<gene>
    <name evidence="1" type="ORF">KQI75_00640</name>
</gene>
<dbReference type="EMBL" id="JAHLQI010000001">
    <property type="protein sequence ID" value="MBU5489144.1"/>
    <property type="molecule type" value="Genomic_DNA"/>
</dbReference>
<evidence type="ECO:0000313" key="1">
    <source>
        <dbReference type="EMBL" id="MBU5489144.1"/>
    </source>
</evidence>
<organism evidence="1 2">
    <name type="scientific">Butyricicoccus intestinisimiae</name>
    <dbReference type="NCBI Taxonomy" id="2841509"/>
    <lineage>
        <taxon>Bacteria</taxon>
        <taxon>Bacillati</taxon>
        <taxon>Bacillota</taxon>
        <taxon>Clostridia</taxon>
        <taxon>Eubacteriales</taxon>
        <taxon>Butyricicoccaceae</taxon>
        <taxon>Butyricicoccus</taxon>
    </lineage>
</organism>
<name>A0ABS6EQK8_9FIRM</name>
<sequence>MAASVNQVIVNGETIIDLTNDTVTANDLAEGVTAHDSSGALVNGNLSEIEAFENNPTITFRTEGPFGLFRCYPIVRKDYIIRKTSKPIVFLDADGFGDAMVADVIKGKTFTSKNGLKVSGTYEPPSTEPTLQIKSVTPSAAQQVIAPDSGYDGLSQVTVSGDSNLTPENIKSGVSIFGITGTLAAAASDNNCEAYVIDATNPTVSFKASGTIKVYGYGYTTSSSGWGGSTTTVHAFCGDGYYKAASWGSPSKTNCTFGVSGGKLTGLPSLNGGTLIAVCGI</sequence>
<keyword evidence="2" id="KW-1185">Reference proteome</keyword>
<proteinExistence type="predicted"/>
<accession>A0ABS6EQK8</accession>
<comment type="caution">
    <text evidence="1">The sequence shown here is derived from an EMBL/GenBank/DDBJ whole genome shotgun (WGS) entry which is preliminary data.</text>
</comment>
<evidence type="ECO:0000313" key="2">
    <source>
        <dbReference type="Proteomes" id="UP000783588"/>
    </source>
</evidence>
<protein>
    <submittedName>
        <fullName evidence="1">Uncharacterized protein</fullName>
    </submittedName>
</protein>
<reference evidence="1 2" key="1">
    <citation type="submission" date="2021-06" db="EMBL/GenBank/DDBJ databases">
        <authorList>
            <person name="Sun Q."/>
            <person name="Li D."/>
        </authorList>
    </citation>
    <scope>NUCLEOTIDE SEQUENCE [LARGE SCALE GENOMIC DNA]</scope>
    <source>
        <strain evidence="1 2">MSJd-7</strain>
    </source>
</reference>
<dbReference type="Proteomes" id="UP000783588">
    <property type="component" value="Unassembled WGS sequence"/>
</dbReference>
<dbReference type="RefSeq" id="WP_216468757.1">
    <property type="nucleotide sequence ID" value="NZ_JAHLQI010000001.1"/>
</dbReference>